<evidence type="ECO:0000256" key="4">
    <source>
        <dbReference type="ARBA" id="ARBA00022692"/>
    </source>
</evidence>
<dbReference type="GO" id="GO:0015036">
    <property type="term" value="F:disulfide oxidoreductase activity"/>
    <property type="evidence" value="ECO:0007669"/>
    <property type="project" value="TreeGrafter"/>
</dbReference>
<dbReference type="InterPro" id="IPR013766">
    <property type="entry name" value="Thioredoxin_domain"/>
</dbReference>
<dbReference type="PANTHER" id="PTHR46107:SF3">
    <property type="entry name" value="THIOREDOXIN DOMAIN-CONTAINING PROTEIN"/>
    <property type="match status" value="1"/>
</dbReference>
<reference evidence="17" key="1">
    <citation type="submission" date="2025-08" db="UniProtKB">
        <authorList>
            <consortium name="RefSeq"/>
        </authorList>
    </citation>
    <scope>IDENTIFICATION</scope>
</reference>
<keyword evidence="9 13" id="KW-0472">Membrane</keyword>
<keyword evidence="6" id="KW-0256">Endoplasmic reticulum</keyword>
<proteinExistence type="predicted"/>
<keyword evidence="7" id="KW-0249">Electron transport</keyword>
<evidence type="ECO:0000256" key="6">
    <source>
        <dbReference type="ARBA" id="ARBA00022824"/>
    </source>
</evidence>
<dbReference type="SUPFAM" id="SSF52833">
    <property type="entry name" value="Thioredoxin-like"/>
    <property type="match status" value="1"/>
</dbReference>
<evidence type="ECO:0000256" key="8">
    <source>
        <dbReference type="ARBA" id="ARBA00022989"/>
    </source>
</evidence>
<dbReference type="GO" id="GO:0005789">
    <property type="term" value="C:endoplasmic reticulum membrane"/>
    <property type="evidence" value="ECO:0007669"/>
    <property type="project" value="UniProtKB-SubCell"/>
</dbReference>
<dbReference type="PROSITE" id="PS51352">
    <property type="entry name" value="THIOREDOXIN_2"/>
    <property type="match status" value="1"/>
</dbReference>
<evidence type="ECO:0000256" key="12">
    <source>
        <dbReference type="SAM" id="MobiDB-lite"/>
    </source>
</evidence>
<keyword evidence="16" id="KW-1185">Reference proteome</keyword>
<sequence>MAWLTYVFAAALICGEAYGNAVVFTESTWNDMLQDEWMVEFYAPWCPACKALVPVWNDFADWAPHLNIRVGQVDITQNPGLSGRFMVTALPTIYHVKDGVFRQYSGGRDRDSLMNFVQQQKWSQVKPISNWKHPNSIQMSTVAQFFRWSYQIRAIHTHLVDHTGLPYWLSYALFALATIVIGATLGLLIVAVIDFVFPPKALEYQRMSESVSRGNDSDLAEDESVDQSPKAEKDSTESASKKKKSKKSIEPVGDGTLDCSP</sequence>
<evidence type="ECO:0000256" key="1">
    <source>
        <dbReference type="ARBA" id="ARBA00004115"/>
    </source>
</evidence>
<evidence type="ECO:0000256" key="13">
    <source>
        <dbReference type="SAM" id="Phobius"/>
    </source>
</evidence>
<keyword evidence="10" id="KW-1015">Disulfide bond</keyword>
<feature type="chain" id="PRO_5042502951" evidence="14">
    <location>
        <begin position="20"/>
        <end position="261"/>
    </location>
</feature>
<keyword evidence="5 14" id="KW-0732">Signal</keyword>
<feature type="region of interest" description="Disordered" evidence="12">
    <location>
        <begin position="208"/>
        <end position="261"/>
    </location>
</feature>
<evidence type="ECO:0000256" key="2">
    <source>
        <dbReference type="ARBA" id="ARBA00022448"/>
    </source>
</evidence>
<feature type="transmembrane region" description="Helical" evidence="13">
    <location>
        <begin position="168"/>
        <end position="197"/>
    </location>
</feature>
<evidence type="ECO:0000256" key="11">
    <source>
        <dbReference type="ARBA" id="ARBA00023284"/>
    </source>
</evidence>
<dbReference type="PROSITE" id="PS00194">
    <property type="entry name" value="THIOREDOXIN_1"/>
    <property type="match status" value="1"/>
</dbReference>
<dbReference type="PANTHER" id="PTHR46107">
    <property type="entry name" value="DUMPY: SHORTER THAN WILD-TYPE"/>
    <property type="match status" value="1"/>
</dbReference>
<evidence type="ECO:0000256" key="9">
    <source>
        <dbReference type="ARBA" id="ARBA00023136"/>
    </source>
</evidence>
<evidence type="ECO:0000313" key="17">
    <source>
        <dbReference type="RefSeq" id="XP_003738983.1"/>
    </source>
</evidence>
<evidence type="ECO:0000256" key="5">
    <source>
        <dbReference type="ARBA" id="ARBA00022729"/>
    </source>
</evidence>
<evidence type="ECO:0000256" key="7">
    <source>
        <dbReference type="ARBA" id="ARBA00022982"/>
    </source>
</evidence>
<dbReference type="InterPro" id="IPR017937">
    <property type="entry name" value="Thioredoxin_CS"/>
</dbReference>
<keyword evidence="3" id="KW-0597">Phosphoprotein</keyword>
<keyword evidence="8 13" id="KW-1133">Transmembrane helix</keyword>
<dbReference type="Gene3D" id="3.40.30.10">
    <property type="entry name" value="Glutaredoxin"/>
    <property type="match status" value="1"/>
</dbReference>
<dbReference type="Pfam" id="PF00085">
    <property type="entry name" value="Thioredoxin"/>
    <property type="match status" value="1"/>
</dbReference>
<keyword evidence="11" id="KW-0676">Redox-active center</keyword>
<feature type="domain" description="Thioredoxin" evidence="15">
    <location>
        <begin position="1"/>
        <end position="122"/>
    </location>
</feature>
<keyword evidence="2" id="KW-0813">Transport</keyword>
<evidence type="ECO:0000313" key="16">
    <source>
        <dbReference type="Proteomes" id="UP000694867"/>
    </source>
</evidence>
<dbReference type="RefSeq" id="XP_003738983.1">
    <property type="nucleotide sequence ID" value="XM_003738935.1"/>
</dbReference>
<dbReference type="InterPro" id="IPR036249">
    <property type="entry name" value="Thioredoxin-like_sf"/>
</dbReference>
<feature type="signal peptide" evidence="14">
    <location>
        <begin position="1"/>
        <end position="19"/>
    </location>
</feature>
<dbReference type="AlphaFoldDB" id="A0AAJ6QNV7"/>
<evidence type="ECO:0000256" key="14">
    <source>
        <dbReference type="SAM" id="SignalP"/>
    </source>
</evidence>
<gene>
    <name evidence="17" type="primary">LOC100905031</name>
</gene>
<name>A0AAJ6QNV7_9ACAR</name>
<dbReference type="InterPro" id="IPR052454">
    <property type="entry name" value="TMX_domain-containing"/>
</dbReference>
<comment type="subcellular location">
    <subcellularLocation>
        <location evidence="1">Endoplasmic reticulum membrane</location>
        <topology evidence="1">Single-pass type I membrane protein</topology>
    </subcellularLocation>
</comment>
<dbReference type="GeneID" id="100905031"/>
<evidence type="ECO:0000256" key="10">
    <source>
        <dbReference type="ARBA" id="ARBA00023157"/>
    </source>
</evidence>
<protein>
    <submittedName>
        <fullName evidence="17">Thioredoxin-related transmembrane protein 1</fullName>
    </submittedName>
</protein>
<evidence type="ECO:0000259" key="15">
    <source>
        <dbReference type="PROSITE" id="PS51352"/>
    </source>
</evidence>
<dbReference type="KEGG" id="goe:100905031"/>
<accession>A0AAJ6QNV7</accession>
<keyword evidence="4 13" id="KW-0812">Transmembrane</keyword>
<feature type="compositionally biased region" description="Basic and acidic residues" evidence="12">
    <location>
        <begin position="229"/>
        <end position="240"/>
    </location>
</feature>
<dbReference type="Proteomes" id="UP000694867">
    <property type="component" value="Unplaced"/>
</dbReference>
<organism evidence="16 17">
    <name type="scientific">Galendromus occidentalis</name>
    <name type="common">western predatory mite</name>
    <dbReference type="NCBI Taxonomy" id="34638"/>
    <lineage>
        <taxon>Eukaryota</taxon>
        <taxon>Metazoa</taxon>
        <taxon>Ecdysozoa</taxon>
        <taxon>Arthropoda</taxon>
        <taxon>Chelicerata</taxon>
        <taxon>Arachnida</taxon>
        <taxon>Acari</taxon>
        <taxon>Parasitiformes</taxon>
        <taxon>Mesostigmata</taxon>
        <taxon>Gamasina</taxon>
        <taxon>Phytoseioidea</taxon>
        <taxon>Phytoseiidae</taxon>
        <taxon>Typhlodrominae</taxon>
        <taxon>Galendromus</taxon>
    </lineage>
</organism>
<evidence type="ECO:0000256" key="3">
    <source>
        <dbReference type="ARBA" id="ARBA00022553"/>
    </source>
</evidence>